<proteinExistence type="predicted"/>
<keyword evidence="3" id="KW-1185">Reference proteome</keyword>
<feature type="compositionally biased region" description="Low complexity" evidence="1">
    <location>
        <begin position="302"/>
        <end position="312"/>
    </location>
</feature>
<dbReference type="RefSeq" id="XP_003016540.1">
    <property type="nucleotide sequence ID" value="XM_003016494.1"/>
</dbReference>
<dbReference type="GeneID" id="9522022"/>
<organism evidence="2 3">
    <name type="scientific">Arthroderma benhamiae (strain ATCC MYA-4681 / CBS 112371)</name>
    <name type="common">Trichophyton mentagrophytes</name>
    <dbReference type="NCBI Taxonomy" id="663331"/>
    <lineage>
        <taxon>Eukaryota</taxon>
        <taxon>Fungi</taxon>
        <taxon>Dikarya</taxon>
        <taxon>Ascomycota</taxon>
        <taxon>Pezizomycotina</taxon>
        <taxon>Eurotiomycetes</taxon>
        <taxon>Eurotiomycetidae</taxon>
        <taxon>Onygenales</taxon>
        <taxon>Arthrodermataceae</taxon>
        <taxon>Trichophyton</taxon>
    </lineage>
</organism>
<feature type="region of interest" description="Disordered" evidence="1">
    <location>
        <begin position="841"/>
        <end position="864"/>
    </location>
</feature>
<evidence type="ECO:0000313" key="2">
    <source>
        <dbReference type="EMBL" id="EFE35895.1"/>
    </source>
</evidence>
<dbReference type="OMA" id="PPGFRRY"/>
<feature type="compositionally biased region" description="Basic and acidic residues" evidence="1">
    <location>
        <begin position="852"/>
        <end position="864"/>
    </location>
</feature>
<dbReference type="HOGENOM" id="CLU_011243_1_0_1"/>
<feature type="region of interest" description="Disordered" evidence="1">
    <location>
        <begin position="271"/>
        <end position="382"/>
    </location>
</feature>
<protein>
    <submittedName>
        <fullName evidence="2">Uncharacterized protein</fullName>
    </submittedName>
</protein>
<dbReference type="Proteomes" id="UP000008866">
    <property type="component" value="Unassembled WGS sequence"/>
</dbReference>
<comment type="caution">
    <text evidence="2">The sequence shown here is derived from an EMBL/GenBank/DDBJ whole genome shotgun (WGS) entry which is preliminary data.</text>
</comment>
<gene>
    <name evidence="2" type="ORF">ARB_04829</name>
</gene>
<reference evidence="3" key="1">
    <citation type="journal article" date="2011" name="Genome Biol.">
        <title>Comparative and functional genomics provide insights into the pathogenicity of dermatophytic fungi.</title>
        <authorList>
            <person name="Burmester A."/>
            <person name="Shelest E."/>
            <person name="Gloeckner G."/>
            <person name="Heddergott C."/>
            <person name="Schindler S."/>
            <person name="Staib P."/>
            <person name="Heidel A."/>
            <person name="Felder M."/>
            <person name="Petzold A."/>
            <person name="Szafranski K."/>
            <person name="Feuermann M."/>
            <person name="Pedruzzi I."/>
            <person name="Priebe S."/>
            <person name="Groth M."/>
            <person name="Winkler R."/>
            <person name="Li W."/>
            <person name="Kniemeyer O."/>
            <person name="Schroeckh V."/>
            <person name="Hertweck C."/>
            <person name="Hube B."/>
            <person name="White T.C."/>
            <person name="Platzer M."/>
            <person name="Guthke R."/>
            <person name="Heitman J."/>
            <person name="Woestemeyer J."/>
            <person name="Zipfel P.F."/>
            <person name="Monod M."/>
            <person name="Brakhage A.A."/>
        </authorList>
    </citation>
    <scope>NUCLEOTIDE SEQUENCE [LARGE SCALE GENOMIC DNA]</scope>
    <source>
        <strain evidence="3">ATCC MYA-4681 / CBS 112371</strain>
    </source>
</reference>
<sequence>MNVPEKVPLSISECITAQFEFDPLLWIHLNRVSYTTDSASHRTDRIFNSERSEIRPFIFLILWPTQGSSRFFLIDNYARLSQHLLCLYVVSAFPSKGKGEDTYLVSIVANINLTLEQEISRDIKISTGIQNVVPDQPIIDSRTVVSKASTGEGDVAAMMATDPIHDLDNVFDDHPSLDASLEDFEEQYAHRSPFFGLPSQHSGFRSGISDASPSEQDGNISRSSSPWSPPGLRATFTRPEYQTPKQHSALGYHPAMMAGAAWYRQQPYMRNQPDFKPEHLQPHSPGTRSREVSPQYEDAPEKPTSTTTATVTLKEETSELILPATIPLPQGTDSPVKGRSPSPSPESRTEAAPKATATSTIEADERNKGDKHEFKAVSDCKPEKEPESITNYIRFAVRAEVQHREPFVAFFNYMGAKFDSMTQTRSSTLLSVAVALISLTFMRALFLPPPLPPVPDIVKLSSFTRSFEPLIYYSENGVQQIGTLQETGVAVWDLAESVRGTNMTSAPIIVRELDELSQSLNSLSLELTRFFANVDADIDSILIVMEWARRELEALSSQPPNTLSSIFFDNFHNMLSRLGVLETLPTSLSANASHGLSNETMADMPVAPIPTRLGSLITALFGRTRSQRTQLTLTHAFTELLSVLEESINNELTHSTSLFTLFESIDRQFLNLQRTVVRESNAQERAEGELLSSLWTRVLGSNAMALRKYEKNRRLLSSVRQRTVANKHLLMDHRGRLLALKANLEALRRKLVSPLLRGGNSSMGMTLGPLVGISTTSAHGGGVGGSGEDAAGGENAMEMIIHGQIKGLDGAHDYLKEVRDKQKAKLMEMVYGAGRRVGGNALVDGDADGEGEGEKADIEDMEEK</sequence>
<dbReference type="AlphaFoldDB" id="D4AKI6"/>
<dbReference type="EMBL" id="ABSU01000002">
    <property type="protein sequence ID" value="EFE35895.1"/>
    <property type="molecule type" value="Genomic_DNA"/>
</dbReference>
<feature type="compositionally biased region" description="Basic and acidic residues" evidence="1">
    <location>
        <begin position="363"/>
        <end position="382"/>
    </location>
</feature>
<feature type="region of interest" description="Disordered" evidence="1">
    <location>
        <begin position="200"/>
        <end position="232"/>
    </location>
</feature>
<dbReference type="KEGG" id="abe:ARB_04829"/>
<evidence type="ECO:0000313" key="3">
    <source>
        <dbReference type="Proteomes" id="UP000008866"/>
    </source>
</evidence>
<accession>D4AKI6</accession>
<name>D4AKI6_ARTBC</name>
<dbReference type="eggNOG" id="ENOG502SKYR">
    <property type="taxonomic scope" value="Eukaryota"/>
</dbReference>
<evidence type="ECO:0000256" key="1">
    <source>
        <dbReference type="SAM" id="MobiDB-lite"/>
    </source>
</evidence>
<dbReference type="STRING" id="663331.D4AKI6"/>
<feature type="compositionally biased region" description="Polar residues" evidence="1">
    <location>
        <begin position="200"/>
        <end position="226"/>
    </location>
</feature>